<dbReference type="Proteomes" id="UP000677913">
    <property type="component" value="Unassembled WGS sequence"/>
</dbReference>
<protein>
    <submittedName>
        <fullName evidence="4">SWIM zinc finger family protein</fullName>
    </submittedName>
</protein>
<dbReference type="InterPro" id="IPR007527">
    <property type="entry name" value="Znf_SWIM"/>
</dbReference>
<dbReference type="EMBL" id="JAGSXH010000003">
    <property type="protein sequence ID" value="MBS2961718.1"/>
    <property type="molecule type" value="Genomic_DNA"/>
</dbReference>
<feature type="region of interest" description="Disordered" evidence="2">
    <location>
        <begin position="1"/>
        <end position="30"/>
    </location>
</feature>
<feature type="domain" description="SWIM-type" evidence="3">
    <location>
        <begin position="64"/>
        <end position="101"/>
    </location>
</feature>
<evidence type="ECO:0000259" key="3">
    <source>
        <dbReference type="PROSITE" id="PS50966"/>
    </source>
</evidence>
<evidence type="ECO:0000256" key="2">
    <source>
        <dbReference type="SAM" id="MobiDB-lite"/>
    </source>
</evidence>
<accession>A0A8J8BA53</accession>
<gene>
    <name evidence="4" type="ORF">KGA66_01570</name>
</gene>
<evidence type="ECO:0000313" key="5">
    <source>
        <dbReference type="Proteomes" id="UP000677913"/>
    </source>
</evidence>
<evidence type="ECO:0000313" key="4">
    <source>
        <dbReference type="EMBL" id="MBS2961718.1"/>
    </source>
</evidence>
<keyword evidence="1" id="KW-0862">Zinc</keyword>
<dbReference type="Pfam" id="PF04434">
    <property type="entry name" value="SWIM"/>
    <property type="match status" value="1"/>
</dbReference>
<sequence>MAGTTNPAAAQRWPAQRVHALAPDASSQRAGAKLAVPTPWSGWGARAESGLVWGDCKGSDNQPYQVTVELPGGQSPPSYSCSCPSRKLPCKHALGLLLLWSGGAVPETDEPPRRVLDWLAARRERAERGEARKAAAAQKAQAAELEDPAAARKAAQAAERRAEQRIRRIDAGVDELELWLCDQVRSGLTGLRAAGYRPIDELARRLVDAQAPGLAARVRDLTSCLNAPQDWPERTLAEFSLLYLLVQGWRNRDALPDALAATVRRRIGLNPSSAQIAQSGERAAGRWLVLGCRDTTADKLVERRVWLQREADGRVAMLLAFAPPGQALNLALSAGEVLDAELAFAPEAAPLRAVVIEQGAQLPDQDGSAEQQGAPDCPPRDASTRLAWTPQGGTLDEAAAAFAAALAADPWTRFIPFVLGSALPLPADATGAWRIADAKGGGHVSLLPETGDGTDPNRAEQIGLALLACGGGHPSPLFGLYRPAGLTPVSVWRDGEATNL</sequence>
<comment type="caution">
    <text evidence="4">The sequence shown here is derived from an EMBL/GenBank/DDBJ whole genome shotgun (WGS) entry which is preliminary data.</text>
</comment>
<dbReference type="GO" id="GO:0008270">
    <property type="term" value="F:zinc ion binding"/>
    <property type="evidence" value="ECO:0007669"/>
    <property type="project" value="UniProtKB-KW"/>
</dbReference>
<keyword evidence="1" id="KW-0863">Zinc-finger</keyword>
<reference evidence="4" key="1">
    <citation type="submission" date="2021-04" db="EMBL/GenBank/DDBJ databases">
        <title>Genome based classification of Actinospica acidithermotolerans sp. nov., an actinobacterium isolated from an Indonesian hot spring.</title>
        <authorList>
            <person name="Kusuma A.B."/>
            <person name="Putra K.E."/>
            <person name="Nafisah S."/>
            <person name="Loh J."/>
            <person name="Nouioui I."/>
            <person name="Goodfellow M."/>
        </authorList>
    </citation>
    <scope>NUCLEOTIDE SEQUENCE</scope>
    <source>
        <strain evidence="4">DSM 45618</strain>
    </source>
</reference>
<keyword evidence="1" id="KW-0479">Metal-binding</keyword>
<dbReference type="RefSeq" id="WP_211463652.1">
    <property type="nucleotide sequence ID" value="NZ_JAGSXH010000003.1"/>
</dbReference>
<keyword evidence="5" id="KW-1185">Reference proteome</keyword>
<name>A0A8J8BA53_9ACTN</name>
<dbReference type="PROSITE" id="PS50966">
    <property type="entry name" value="ZF_SWIM"/>
    <property type="match status" value="1"/>
</dbReference>
<evidence type="ECO:0000256" key="1">
    <source>
        <dbReference type="PROSITE-ProRule" id="PRU00325"/>
    </source>
</evidence>
<proteinExistence type="predicted"/>
<dbReference type="AlphaFoldDB" id="A0A8J8BA53"/>
<organism evidence="4 5">
    <name type="scientific">Actinocrinis puniceicyclus</name>
    <dbReference type="NCBI Taxonomy" id="977794"/>
    <lineage>
        <taxon>Bacteria</taxon>
        <taxon>Bacillati</taxon>
        <taxon>Actinomycetota</taxon>
        <taxon>Actinomycetes</taxon>
        <taxon>Catenulisporales</taxon>
        <taxon>Actinospicaceae</taxon>
        <taxon>Actinocrinis</taxon>
    </lineage>
</organism>
<feature type="region of interest" description="Disordered" evidence="2">
    <location>
        <begin position="362"/>
        <end position="383"/>
    </location>
</feature>